<accession>A0A812A2U3</accession>
<evidence type="ECO:0000313" key="4">
    <source>
        <dbReference type="EMBL" id="CAD7767239.1"/>
    </source>
</evidence>
<keyword evidence="2" id="KW-1133">Transmembrane helix</keyword>
<dbReference type="EMBL" id="CAJHZY010000096">
    <property type="protein sequence ID" value="CAD7767239.1"/>
    <property type="molecule type" value="Genomic_DNA"/>
</dbReference>
<keyword evidence="1" id="KW-0732">Signal</keyword>
<feature type="transmembrane region" description="Helical" evidence="2">
    <location>
        <begin position="106"/>
        <end position="125"/>
    </location>
</feature>
<gene>
    <name evidence="4" type="ORF">DNFNHJIP_00646</name>
</gene>
<dbReference type="Pfam" id="PF18204">
    <property type="entry name" value="PGF-CTERM"/>
    <property type="match status" value="1"/>
</dbReference>
<reference evidence="4" key="1">
    <citation type="submission" date="2020-12" db="EMBL/GenBank/DDBJ databases">
        <authorList>
            <person name="Hahn C.J."/>
            <person name="Laso-Perez R."/>
            <person name="Vulcano F."/>
            <person name="Vaziourakis K.-M."/>
            <person name="Stokke R."/>
            <person name="Steen I.H."/>
            <person name="Teske A."/>
            <person name="Boetius A."/>
            <person name="Liebeke M."/>
            <person name="Amann R."/>
            <person name="Knittel K."/>
        </authorList>
    </citation>
    <scope>NUCLEOTIDE SEQUENCE</scope>
    <source>
        <strain evidence="4">Gfbio:c6db26ca-90af-429b-aeed-0e3e8aed0b5e:GoM-Arc1_AMV-AAA_792_C10</strain>
    </source>
</reference>
<evidence type="ECO:0000256" key="2">
    <source>
        <dbReference type="SAM" id="Phobius"/>
    </source>
</evidence>
<comment type="caution">
    <text evidence="4">The sequence shown here is derived from an EMBL/GenBank/DDBJ whole genome shotgun (WGS) entry which is preliminary data.</text>
</comment>
<proteinExistence type="predicted"/>
<feature type="domain" description="PGF-CTERM archaeal protein-sorting signal" evidence="3">
    <location>
        <begin position="106"/>
        <end position="128"/>
    </location>
</feature>
<dbReference type="InterPro" id="IPR026371">
    <property type="entry name" value="PGF_CTERM"/>
</dbReference>
<evidence type="ECO:0000259" key="3">
    <source>
        <dbReference type="Pfam" id="PF18204"/>
    </source>
</evidence>
<keyword evidence="2" id="KW-0812">Transmembrane</keyword>
<name>A0A812A2U3_9EURY</name>
<sequence length="130" mass="14431">MDLDAVMYHVVLADASGEPTIKVWEAESTLSDNRILPKETRVEKYNFAIPDEMKGPITVEAKLNYRSASQKFLDELFGNGAVVAPVIEMAGAEGTIEVWEEPGEGVPGFEVLFVLISLLVMAYLVKRREK</sequence>
<protein>
    <recommendedName>
        <fullName evidence="3">PGF-CTERM archaeal protein-sorting signal domain-containing protein</fullName>
    </recommendedName>
</protein>
<evidence type="ECO:0000256" key="1">
    <source>
        <dbReference type="ARBA" id="ARBA00022729"/>
    </source>
</evidence>
<dbReference type="Proteomes" id="UP000614580">
    <property type="component" value="Unassembled WGS sequence"/>
</dbReference>
<keyword evidence="2" id="KW-0472">Membrane</keyword>
<organism evidence="4 5">
    <name type="scientific">Candidatus Argoarchaeum ethanivorans</name>
    <dbReference type="NCBI Taxonomy" id="2608793"/>
    <lineage>
        <taxon>Archaea</taxon>
        <taxon>Methanobacteriati</taxon>
        <taxon>Methanobacteriota</taxon>
        <taxon>Stenosarchaea group</taxon>
        <taxon>Methanomicrobia</taxon>
        <taxon>Methanosarcinales</taxon>
        <taxon>Methanosarcinales incertae sedis</taxon>
        <taxon>GOM Arc I cluster</taxon>
        <taxon>Candidatus Argoarchaeum</taxon>
    </lineage>
</organism>
<dbReference type="AlphaFoldDB" id="A0A812A2U3"/>
<evidence type="ECO:0000313" key="5">
    <source>
        <dbReference type="Proteomes" id="UP000614580"/>
    </source>
</evidence>